<organism evidence="1 2">
    <name type="scientific">Acinetobacter bereziniae</name>
    <name type="common">Acinetobacter genomosp. 10</name>
    <dbReference type="NCBI Taxonomy" id="106648"/>
    <lineage>
        <taxon>Bacteria</taxon>
        <taxon>Pseudomonadati</taxon>
        <taxon>Pseudomonadota</taxon>
        <taxon>Gammaproteobacteria</taxon>
        <taxon>Moraxellales</taxon>
        <taxon>Moraxellaceae</taxon>
        <taxon>Acinetobacter</taxon>
    </lineage>
</organism>
<comment type="caution">
    <text evidence="1">The sequence shown here is derived from an EMBL/GenBank/DDBJ whole genome shotgun (WGS) entry which is preliminary data.</text>
</comment>
<name>A0A833PGG2_ACIBZ</name>
<accession>A0A833PGG2</accession>
<reference evidence="2" key="1">
    <citation type="journal article" date="2020" name="MBio">
        <title>Horizontal gene transfer to a defensive symbiont with a reduced genome amongst a multipartite beetle microbiome.</title>
        <authorList>
            <person name="Waterworth S.C."/>
            <person name="Florez L.V."/>
            <person name="Rees E.R."/>
            <person name="Hertweck C."/>
            <person name="Kaltenpoth M."/>
            <person name="Kwan J.C."/>
        </authorList>
    </citation>
    <scope>NUCLEOTIDE SEQUENCE [LARGE SCALE GENOMIC DNA]</scope>
</reference>
<evidence type="ECO:0000313" key="2">
    <source>
        <dbReference type="Proteomes" id="UP000490535"/>
    </source>
</evidence>
<gene>
    <name evidence="1" type="ORF">GAK29_01680</name>
</gene>
<dbReference type="Proteomes" id="UP000490535">
    <property type="component" value="Unassembled WGS sequence"/>
</dbReference>
<dbReference type="EMBL" id="WNDP01000033">
    <property type="protein sequence ID" value="KAF1025818.1"/>
    <property type="molecule type" value="Genomic_DNA"/>
</dbReference>
<dbReference type="AlphaFoldDB" id="A0A833PGG2"/>
<protein>
    <submittedName>
        <fullName evidence="1">Uncharacterized protein</fullName>
    </submittedName>
</protein>
<evidence type="ECO:0000313" key="1">
    <source>
        <dbReference type="EMBL" id="KAF1025818.1"/>
    </source>
</evidence>
<sequence>MNRVEAQKNLKLLEQDKARLLSLNHLNSTWAFKNQCEMRVKQINEFINNIVLGLKDGRTDRTSCGE</sequence>
<proteinExistence type="predicted"/>